<gene>
    <name evidence="3" type="ORF">ACERLL_05800</name>
</gene>
<dbReference type="Gene3D" id="2.60.40.1820">
    <property type="match status" value="1"/>
</dbReference>
<evidence type="ECO:0000259" key="2">
    <source>
        <dbReference type="SMART" id="SM00769"/>
    </source>
</evidence>
<accession>A0ABV4TSW9</accession>
<evidence type="ECO:0000313" key="4">
    <source>
        <dbReference type="Proteomes" id="UP001575181"/>
    </source>
</evidence>
<dbReference type="Pfam" id="PF03168">
    <property type="entry name" value="LEA_2"/>
    <property type="match status" value="1"/>
</dbReference>
<dbReference type="EMBL" id="JBGUAW010000003">
    <property type="protein sequence ID" value="MFA9460338.1"/>
    <property type="molecule type" value="Genomic_DNA"/>
</dbReference>
<dbReference type="RefSeq" id="WP_373655121.1">
    <property type="nucleotide sequence ID" value="NZ_JBGUAW010000003.1"/>
</dbReference>
<comment type="caution">
    <text evidence="3">The sequence shown here is derived from an EMBL/GenBank/DDBJ whole genome shotgun (WGS) entry which is preliminary data.</text>
</comment>
<dbReference type="SMART" id="SM00769">
    <property type="entry name" value="WHy"/>
    <property type="match status" value="1"/>
</dbReference>
<dbReference type="InterPro" id="IPR004864">
    <property type="entry name" value="LEA_2"/>
</dbReference>
<feature type="signal peptide" evidence="1">
    <location>
        <begin position="1"/>
        <end position="39"/>
    </location>
</feature>
<evidence type="ECO:0000313" key="3">
    <source>
        <dbReference type="EMBL" id="MFA9460338.1"/>
    </source>
</evidence>
<organism evidence="3 4">
    <name type="scientific">Thiohalorhabdus methylotrophus</name>
    <dbReference type="NCBI Taxonomy" id="3242694"/>
    <lineage>
        <taxon>Bacteria</taxon>
        <taxon>Pseudomonadati</taxon>
        <taxon>Pseudomonadota</taxon>
        <taxon>Gammaproteobacteria</taxon>
        <taxon>Thiohalorhabdales</taxon>
        <taxon>Thiohalorhabdaceae</taxon>
        <taxon>Thiohalorhabdus</taxon>
    </lineage>
</organism>
<sequence length="201" mass="21277">MSGAERKPADGPCRTVRGLGWGFRSAACCLAAASLFGLAAGCTSVKLLNADPPRVSVVSLKAAELSLIEQRFIVAVRVRNPNGFALPIAGLDYQLALNGEEFASGATDRGMEVPAFGERVVPVPITSTLLTSFNRIQRWRRNSPEMLEYRLSGQVRLAGSSAVLPFERSGAVDLNGKGGAEPGAQTLPAWRRALSPILAGE</sequence>
<evidence type="ECO:0000256" key="1">
    <source>
        <dbReference type="SAM" id="SignalP"/>
    </source>
</evidence>
<feature type="domain" description="Water stress and hypersensitive response" evidence="2">
    <location>
        <begin position="55"/>
        <end position="171"/>
    </location>
</feature>
<dbReference type="SUPFAM" id="SSF117070">
    <property type="entry name" value="LEA14-like"/>
    <property type="match status" value="1"/>
</dbReference>
<name>A0ABV4TSW9_9GAMM</name>
<keyword evidence="1" id="KW-0732">Signal</keyword>
<proteinExistence type="predicted"/>
<reference evidence="3 4" key="1">
    <citation type="submission" date="2024-08" db="EMBL/GenBank/DDBJ databases">
        <title>Whole-genome sequencing of halo(alkali)philic microorganisms from hypersaline lakes.</title>
        <authorList>
            <person name="Sorokin D.Y."/>
            <person name="Merkel A.Y."/>
            <person name="Messina E."/>
            <person name="Yakimov M."/>
        </authorList>
    </citation>
    <scope>NUCLEOTIDE SEQUENCE [LARGE SCALE GENOMIC DNA]</scope>
    <source>
        <strain evidence="3 4">Cl-TMA</strain>
    </source>
</reference>
<protein>
    <submittedName>
        <fullName evidence="3">LEA type 2 family protein</fullName>
    </submittedName>
</protein>
<dbReference type="Proteomes" id="UP001575181">
    <property type="component" value="Unassembled WGS sequence"/>
</dbReference>
<dbReference type="InterPro" id="IPR013990">
    <property type="entry name" value="WHy-dom"/>
</dbReference>
<keyword evidence="4" id="KW-1185">Reference proteome</keyword>
<feature type="chain" id="PRO_5045847676" evidence="1">
    <location>
        <begin position="40"/>
        <end position="201"/>
    </location>
</feature>